<evidence type="ECO:0000313" key="2">
    <source>
        <dbReference type="EMBL" id="KKQ65413.1"/>
    </source>
</evidence>
<comment type="caution">
    <text evidence="2">The sequence shown here is derived from an EMBL/GenBank/DDBJ whole genome shotgun (WGS) entry which is preliminary data.</text>
</comment>
<accession>A0A0G0JCN5</accession>
<name>A0A0G0JCN5_9BACT</name>
<dbReference type="CDD" id="cd06223">
    <property type="entry name" value="PRTases_typeI"/>
    <property type="match status" value="1"/>
</dbReference>
<dbReference type="Gene3D" id="3.40.50.2020">
    <property type="match status" value="1"/>
</dbReference>
<keyword evidence="2" id="KW-0808">Transferase</keyword>
<protein>
    <submittedName>
        <fullName evidence="2">Orotate phosphoribosyltransferase</fullName>
    </submittedName>
</protein>
<dbReference type="Pfam" id="PF00156">
    <property type="entry name" value="Pribosyltran"/>
    <property type="match status" value="1"/>
</dbReference>
<evidence type="ECO:0000313" key="3">
    <source>
        <dbReference type="Proteomes" id="UP000034235"/>
    </source>
</evidence>
<dbReference type="Proteomes" id="UP000034235">
    <property type="component" value="Unassembled WGS sequence"/>
</dbReference>
<dbReference type="InterPro" id="IPR029057">
    <property type="entry name" value="PRTase-like"/>
</dbReference>
<dbReference type="InterPro" id="IPR000836">
    <property type="entry name" value="PRTase_dom"/>
</dbReference>
<sequence>MTYNVANINMERIKYINELLAESDLNKLSTIDIIKRCNGWHEGHFVFYNGDHGNGWINKMAFLRYPSVMSEVGKRLAKLYDKEKDQIEVVVGPAICGTVLAYSVAVALRVPFTASYRSDTDRMIYIYDGFIPPKGTRCLFVDDLVFTGTDLRDNINYMQTEGLRVVGAAVIGYRREIELSVPFRGLTRNPFNRTSALTCGLCTNQIPITSTGVRE</sequence>
<proteinExistence type="predicted"/>
<gene>
    <name evidence="2" type="ORF">US86_C0011G0012</name>
</gene>
<dbReference type="SUPFAM" id="SSF53271">
    <property type="entry name" value="PRTase-like"/>
    <property type="match status" value="1"/>
</dbReference>
<keyword evidence="2" id="KW-0328">Glycosyltransferase</keyword>
<reference evidence="2 3" key="1">
    <citation type="journal article" date="2015" name="Nature">
        <title>rRNA introns, odd ribosomes, and small enigmatic genomes across a large radiation of phyla.</title>
        <authorList>
            <person name="Brown C.T."/>
            <person name="Hug L.A."/>
            <person name="Thomas B.C."/>
            <person name="Sharon I."/>
            <person name="Castelle C.J."/>
            <person name="Singh A."/>
            <person name="Wilkins M.J."/>
            <person name="Williams K.H."/>
            <person name="Banfield J.F."/>
        </authorList>
    </citation>
    <scope>NUCLEOTIDE SEQUENCE [LARGE SCALE GENOMIC DNA]</scope>
</reference>
<dbReference type="AlphaFoldDB" id="A0A0G0JCN5"/>
<feature type="domain" description="Phosphoribosyltransferase" evidence="1">
    <location>
        <begin position="67"/>
        <end position="176"/>
    </location>
</feature>
<organism evidence="2 3">
    <name type="scientific">Candidatus Daviesbacteria bacterium GW2011_GWA2_38_24</name>
    <dbReference type="NCBI Taxonomy" id="1618422"/>
    <lineage>
        <taxon>Bacteria</taxon>
        <taxon>Candidatus Daviesiibacteriota</taxon>
    </lineage>
</organism>
<dbReference type="EMBL" id="LBUP01000011">
    <property type="protein sequence ID" value="KKQ65413.1"/>
    <property type="molecule type" value="Genomic_DNA"/>
</dbReference>
<dbReference type="GO" id="GO:0016757">
    <property type="term" value="F:glycosyltransferase activity"/>
    <property type="evidence" value="ECO:0007669"/>
    <property type="project" value="UniProtKB-KW"/>
</dbReference>
<evidence type="ECO:0000259" key="1">
    <source>
        <dbReference type="Pfam" id="PF00156"/>
    </source>
</evidence>